<dbReference type="RefSeq" id="WP_133850736.1">
    <property type="nucleotide sequence ID" value="NZ_SNXZ01000003.1"/>
</dbReference>
<dbReference type="GO" id="GO:0016787">
    <property type="term" value="F:hydrolase activity"/>
    <property type="evidence" value="ECO:0007669"/>
    <property type="project" value="UniProtKB-KW"/>
</dbReference>
<dbReference type="PANTHER" id="PTHR43540">
    <property type="entry name" value="PEROXYUREIDOACRYLATE/UREIDOACRYLATE AMIDOHYDROLASE-RELATED"/>
    <property type="match status" value="1"/>
</dbReference>
<dbReference type="GO" id="GO:0016829">
    <property type="term" value="F:lyase activity"/>
    <property type="evidence" value="ECO:0007669"/>
    <property type="project" value="UniProtKB-KW"/>
</dbReference>
<reference evidence="3 4" key="1">
    <citation type="submission" date="2019-03" db="EMBL/GenBank/DDBJ databases">
        <title>Genomic Encyclopedia of Type Strains, Phase IV (KMG-IV): sequencing the most valuable type-strain genomes for metagenomic binning, comparative biology and taxonomic classification.</title>
        <authorList>
            <person name="Goeker M."/>
        </authorList>
    </citation>
    <scope>NUCLEOTIDE SEQUENCE [LARGE SCALE GENOMIC DNA]</scope>
    <source>
        <strain evidence="3 4">DSM 45361</strain>
    </source>
</reference>
<sequence length="193" mass="21049">MGPHTVTPYRMPTVAHLPSPARYGRCHAERCLLVIHDMQHGFLRAFAGDRSPALELVHNIAKIRDTCRELGIPIAYSSVSGAQPWPVLAAVAPRPRDLSLRRRRDNRARQETLAAALRAQGRDQVIVTGLHARGGCLRTAMDAHALGVESFFVADAVADYSRDKHEQALRSAAEHAVPTTSGTVIGELLGVLR</sequence>
<feature type="domain" description="Isochorismatase-like" evidence="2">
    <location>
        <begin position="32"/>
        <end position="180"/>
    </location>
</feature>
<keyword evidence="3" id="KW-0456">Lyase</keyword>
<dbReference type="OrthoDB" id="5794853at2"/>
<keyword evidence="1" id="KW-0378">Hydrolase</keyword>
<dbReference type="Gene3D" id="3.40.50.850">
    <property type="entry name" value="Isochorismatase-like"/>
    <property type="match status" value="1"/>
</dbReference>
<protein>
    <submittedName>
        <fullName evidence="3">Bifunctional isochorismate lyase/aryl carrier protein</fullName>
    </submittedName>
</protein>
<gene>
    <name evidence="3" type="ORF">EV186_103514</name>
</gene>
<organism evidence="3 4">
    <name type="scientific">Labedaea rhizosphaerae</name>
    <dbReference type="NCBI Taxonomy" id="598644"/>
    <lineage>
        <taxon>Bacteria</taxon>
        <taxon>Bacillati</taxon>
        <taxon>Actinomycetota</taxon>
        <taxon>Actinomycetes</taxon>
        <taxon>Pseudonocardiales</taxon>
        <taxon>Pseudonocardiaceae</taxon>
        <taxon>Labedaea</taxon>
    </lineage>
</organism>
<dbReference type="Proteomes" id="UP000295444">
    <property type="component" value="Unassembled WGS sequence"/>
</dbReference>
<dbReference type="SUPFAM" id="SSF52499">
    <property type="entry name" value="Isochorismatase-like hydrolases"/>
    <property type="match status" value="1"/>
</dbReference>
<dbReference type="PANTHER" id="PTHR43540:SF3">
    <property type="entry name" value="ENTEROBACTIN SYNTHASE COMPONENT B"/>
    <property type="match status" value="1"/>
</dbReference>
<evidence type="ECO:0000256" key="1">
    <source>
        <dbReference type="ARBA" id="ARBA00022801"/>
    </source>
</evidence>
<dbReference type="InterPro" id="IPR000868">
    <property type="entry name" value="Isochorismatase-like_dom"/>
</dbReference>
<name>A0A4R6SC63_LABRH</name>
<dbReference type="Pfam" id="PF00857">
    <property type="entry name" value="Isochorismatase"/>
    <property type="match status" value="1"/>
</dbReference>
<accession>A0A4R6SC63</accession>
<keyword evidence="4" id="KW-1185">Reference proteome</keyword>
<evidence type="ECO:0000313" key="4">
    <source>
        <dbReference type="Proteomes" id="UP000295444"/>
    </source>
</evidence>
<evidence type="ECO:0000259" key="2">
    <source>
        <dbReference type="Pfam" id="PF00857"/>
    </source>
</evidence>
<evidence type="ECO:0000313" key="3">
    <source>
        <dbReference type="EMBL" id="TDP97550.1"/>
    </source>
</evidence>
<proteinExistence type="predicted"/>
<dbReference type="InterPro" id="IPR036380">
    <property type="entry name" value="Isochorismatase-like_sf"/>
</dbReference>
<dbReference type="EMBL" id="SNXZ01000003">
    <property type="protein sequence ID" value="TDP97550.1"/>
    <property type="molecule type" value="Genomic_DNA"/>
</dbReference>
<comment type="caution">
    <text evidence="3">The sequence shown here is derived from an EMBL/GenBank/DDBJ whole genome shotgun (WGS) entry which is preliminary data.</text>
</comment>
<dbReference type="AlphaFoldDB" id="A0A4R6SC63"/>
<dbReference type="InterPro" id="IPR050272">
    <property type="entry name" value="Isochorismatase-like_hydrls"/>
</dbReference>